<dbReference type="PROSITE" id="PS00463">
    <property type="entry name" value="ZN2_CY6_FUNGAL_1"/>
    <property type="match status" value="1"/>
</dbReference>
<dbReference type="GO" id="GO:0003677">
    <property type="term" value="F:DNA binding"/>
    <property type="evidence" value="ECO:0007669"/>
    <property type="project" value="UniProtKB-KW"/>
</dbReference>
<dbReference type="EMBL" id="JAPQKR010000004">
    <property type="protein sequence ID" value="KAJ5219307.1"/>
    <property type="molecule type" value="Genomic_DNA"/>
</dbReference>
<evidence type="ECO:0000313" key="6">
    <source>
        <dbReference type="EMBL" id="KAJ5219307.1"/>
    </source>
</evidence>
<dbReference type="Pfam" id="PF00172">
    <property type="entry name" value="Zn_clus"/>
    <property type="match status" value="1"/>
</dbReference>
<dbReference type="PANTHER" id="PTHR38111">
    <property type="entry name" value="ZN(2)-C6 FUNGAL-TYPE DOMAIN-CONTAINING PROTEIN-RELATED"/>
    <property type="match status" value="1"/>
</dbReference>
<evidence type="ECO:0000256" key="3">
    <source>
        <dbReference type="ARBA" id="ARBA00023163"/>
    </source>
</evidence>
<dbReference type="RefSeq" id="XP_058313880.1">
    <property type="nucleotide sequence ID" value="XM_058448469.1"/>
</dbReference>
<dbReference type="InterPro" id="IPR036864">
    <property type="entry name" value="Zn2-C6_fun-type_DNA-bd_sf"/>
</dbReference>
<evidence type="ECO:0000313" key="7">
    <source>
        <dbReference type="Proteomes" id="UP001150904"/>
    </source>
</evidence>
<dbReference type="SMART" id="SM00066">
    <property type="entry name" value="GAL4"/>
    <property type="match status" value="1"/>
</dbReference>
<dbReference type="SUPFAM" id="SSF57701">
    <property type="entry name" value="Zn2/Cys6 DNA-binding domain"/>
    <property type="match status" value="1"/>
</dbReference>
<name>A0A9W9NG64_9EURO</name>
<proteinExistence type="predicted"/>
<dbReference type="Proteomes" id="UP001150904">
    <property type="component" value="Unassembled WGS sequence"/>
</dbReference>
<keyword evidence="1" id="KW-0805">Transcription regulation</keyword>
<keyword evidence="2" id="KW-0238">DNA-binding</keyword>
<dbReference type="AlphaFoldDB" id="A0A9W9NG64"/>
<reference evidence="6" key="1">
    <citation type="submission" date="2022-12" db="EMBL/GenBank/DDBJ databases">
        <authorList>
            <person name="Petersen C."/>
        </authorList>
    </citation>
    <scope>NUCLEOTIDE SEQUENCE</scope>
    <source>
        <strain evidence="6">IBT 15544</strain>
    </source>
</reference>
<feature type="domain" description="Zn(2)-C6 fungal-type" evidence="5">
    <location>
        <begin position="10"/>
        <end position="38"/>
    </location>
</feature>
<dbReference type="InterPro" id="IPR053178">
    <property type="entry name" value="Osmoadaptation_assoc"/>
</dbReference>
<evidence type="ECO:0000256" key="2">
    <source>
        <dbReference type="ARBA" id="ARBA00023125"/>
    </source>
</evidence>
<sequence>MPGAPWRSQGCNTCRRRKVKCDGERPHCARCLRGGHRCEGYDRSRKFVHAFSAPEAASKNLPVTKRQPRKQDAGFSTINVNTQIRSQLFSLFIDSYIPSRPLGQIKFRCQPAPNLFEVFPALMNGSNSQLLDRAISALASVFVGNKIGNEQLIRHGVELYNNAIQVFARLIPQSGLPVQEVLCANVVFQLYELINCTSGFSGWTAHMEGANAVLARHEQFLERDELTRMLLRQLRLSNIFHAIGKSKSAIAFCPMWRFLSPKDSDDPIDEIIDILMACTSLLEQMNDVRFTSDSEQLMQQCWDLNMQTMLWYEKLESIHGKPLYTKIPDDTSIPRSQSSKSFLPERYEFSALDVAESHMLCWTAMLIMYSIFHRLEVQKEHLHPGYTSDNEVAETFLEGAQHYATQICLGVGYFLQPHMHILGGHNLLFPVSMASQLFHSNGLLDQYQWCQEVFAALEATGLGLASVLQGTPWSRYKQISSPTTVAVEAEDSPGEGDDM</sequence>
<accession>A0A9W9NG64</accession>
<dbReference type="PANTHER" id="PTHR38111:SF11">
    <property type="entry name" value="TRANSCRIPTION FACTOR DOMAIN-CONTAINING PROTEIN-RELATED"/>
    <property type="match status" value="1"/>
</dbReference>
<organism evidence="6 7">
    <name type="scientific">Penicillium cinerascens</name>
    <dbReference type="NCBI Taxonomy" id="70096"/>
    <lineage>
        <taxon>Eukaryota</taxon>
        <taxon>Fungi</taxon>
        <taxon>Dikarya</taxon>
        <taxon>Ascomycota</taxon>
        <taxon>Pezizomycotina</taxon>
        <taxon>Eurotiomycetes</taxon>
        <taxon>Eurotiomycetidae</taxon>
        <taxon>Eurotiales</taxon>
        <taxon>Aspergillaceae</taxon>
        <taxon>Penicillium</taxon>
    </lineage>
</organism>
<dbReference type="GO" id="GO:0008270">
    <property type="term" value="F:zinc ion binding"/>
    <property type="evidence" value="ECO:0007669"/>
    <property type="project" value="InterPro"/>
</dbReference>
<dbReference type="CDD" id="cd00067">
    <property type="entry name" value="GAL4"/>
    <property type="match status" value="1"/>
</dbReference>
<dbReference type="GO" id="GO:0000981">
    <property type="term" value="F:DNA-binding transcription factor activity, RNA polymerase II-specific"/>
    <property type="evidence" value="ECO:0007669"/>
    <property type="project" value="InterPro"/>
</dbReference>
<dbReference type="PROSITE" id="PS50048">
    <property type="entry name" value="ZN2_CY6_FUNGAL_2"/>
    <property type="match status" value="1"/>
</dbReference>
<keyword evidence="7" id="KW-1185">Reference proteome</keyword>
<reference evidence="6" key="2">
    <citation type="journal article" date="2023" name="IMA Fungus">
        <title>Comparative genomic study of the Penicillium genus elucidates a diverse pangenome and 15 lateral gene transfer events.</title>
        <authorList>
            <person name="Petersen C."/>
            <person name="Sorensen T."/>
            <person name="Nielsen M.R."/>
            <person name="Sondergaard T.E."/>
            <person name="Sorensen J.L."/>
            <person name="Fitzpatrick D.A."/>
            <person name="Frisvad J.C."/>
            <person name="Nielsen K.L."/>
        </authorList>
    </citation>
    <scope>NUCLEOTIDE SEQUENCE</scope>
    <source>
        <strain evidence="6">IBT 15544</strain>
    </source>
</reference>
<keyword evidence="3" id="KW-0804">Transcription</keyword>
<evidence type="ECO:0000256" key="1">
    <source>
        <dbReference type="ARBA" id="ARBA00023015"/>
    </source>
</evidence>
<keyword evidence="4" id="KW-0539">Nucleus</keyword>
<dbReference type="GeneID" id="83175769"/>
<dbReference type="OrthoDB" id="4491390at2759"/>
<evidence type="ECO:0000256" key="4">
    <source>
        <dbReference type="ARBA" id="ARBA00023242"/>
    </source>
</evidence>
<comment type="caution">
    <text evidence="6">The sequence shown here is derived from an EMBL/GenBank/DDBJ whole genome shotgun (WGS) entry which is preliminary data.</text>
</comment>
<dbReference type="Gene3D" id="4.10.240.10">
    <property type="entry name" value="Zn(2)-C6 fungal-type DNA-binding domain"/>
    <property type="match status" value="1"/>
</dbReference>
<protein>
    <recommendedName>
        <fullName evidence="5">Zn(2)-C6 fungal-type domain-containing protein</fullName>
    </recommendedName>
</protein>
<gene>
    <name evidence="6" type="ORF">N7498_001406</name>
</gene>
<evidence type="ECO:0000259" key="5">
    <source>
        <dbReference type="PROSITE" id="PS50048"/>
    </source>
</evidence>
<dbReference type="InterPro" id="IPR001138">
    <property type="entry name" value="Zn2Cys6_DnaBD"/>
</dbReference>